<evidence type="ECO:0000313" key="3">
    <source>
        <dbReference type="Proteomes" id="UP000729402"/>
    </source>
</evidence>
<organism evidence="2 3">
    <name type="scientific">Zizania palustris</name>
    <name type="common">Northern wild rice</name>
    <dbReference type="NCBI Taxonomy" id="103762"/>
    <lineage>
        <taxon>Eukaryota</taxon>
        <taxon>Viridiplantae</taxon>
        <taxon>Streptophyta</taxon>
        <taxon>Embryophyta</taxon>
        <taxon>Tracheophyta</taxon>
        <taxon>Spermatophyta</taxon>
        <taxon>Magnoliopsida</taxon>
        <taxon>Liliopsida</taxon>
        <taxon>Poales</taxon>
        <taxon>Poaceae</taxon>
        <taxon>BOP clade</taxon>
        <taxon>Oryzoideae</taxon>
        <taxon>Oryzeae</taxon>
        <taxon>Zizaniinae</taxon>
        <taxon>Zizania</taxon>
    </lineage>
</organism>
<keyword evidence="3" id="KW-1185">Reference proteome</keyword>
<evidence type="ECO:0000256" key="1">
    <source>
        <dbReference type="SAM" id="MobiDB-lite"/>
    </source>
</evidence>
<name>A0A8J5X5Y7_ZIZPA</name>
<reference evidence="2" key="1">
    <citation type="journal article" date="2021" name="bioRxiv">
        <title>Whole Genome Assembly and Annotation of Northern Wild Rice, Zizania palustris L., Supports a Whole Genome Duplication in the Zizania Genus.</title>
        <authorList>
            <person name="Haas M."/>
            <person name="Kono T."/>
            <person name="Macchietto M."/>
            <person name="Millas R."/>
            <person name="McGilp L."/>
            <person name="Shao M."/>
            <person name="Duquette J."/>
            <person name="Hirsch C.N."/>
            <person name="Kimball J."/>
        </authorList>
    </citation>
    <scope>NUCLEOTIDE SEQUENCE</scope>
    <source>
        <tissue evidence="2">Fresh leaf tissue</tissue>
    </source>
</reference>
<proteinExistence type="predicted"/>
<evidence type="ECO:0000313" key="2">
    <source>
        <dbReference type="EMBL" id="KAG8100667.1"/>
    </source>
</evidence>
<accession>A0A8J5X5Y7</accession>
<gene>
    <name evidence="2" type="ORF">GUJ93_ZPchr0013g35281</name>
</gene>
<dbReference type="Proteomes" id="UP000729402">
    <property type="component" value="Unassembled WGS sequence"/>
</dbReference>
<feature type="region of interest" description="Disordered" evidence="1">
    <location>
        <begin position="29"/>
        <end position="54"/>
    </location>
</feature>
<dbReference type="AlphaFoldDB" id="A0A8J5X5Y7"/>
<sequence>ERVCIISSCITHRWLHRSRRGRSQELMARRQTIPSTPPCCTPSRSCRRSRNRSI</sequence>
<protein>
    <submittedName>
        <fullName evidence="2">Uncharacterized protein</fullName>
    </submittedName>
</protein>
<dbReference type="EMBL" id="JAAALK010000079">
    <property type="protein sequence ID" value="KAG8100667.1"/>
    <property type="molecule type" value="Genomic_DNA"/>
</dbReference>
<feature type="compositionally biased region" description="Basic residues" evidence="1">
    <location>
        <begin position="45"/>
        <end position="54"/>
    </location>
</feature>
<comment type="caution">
    <text evidence="2">The sequence shown here is derived from an EMBL/GenBank/DDBJ whole genome shotgun (WGS) entry which is preliminary data.</text>
</comment>
<feature type="non-terminal residue" evidence="2">
    <location>
        <position position="54"/>
    </location>
</feature>
<reference evidence="2" key="2">
    <citation type="submission" date="2021-02" db="EMBL/GenBank/DDBJ databases">
        <authorList>
            <person name="Kimball J.A."/>
            <person name="Haas M.W."/>
            <person name="Macchietto M."/>
            <person name="Kono T."/>
            <person name="Duquette J."/>
            <person name="Shao M."/>
        </authorList>
    </citation>
    <scope>NUCLEOTIDE SEQUENCE</scope>
    <source>
        <tissue evidence="2">Fresh leaf tissue</tissue>
    </source>
</reference>
<feature type="non-terminal residue" evidence="2">
    <location>
        <position position="1"/>
    </location>
</feature>